<dbReference type="InterPro" id="IPR025943">
    <property type="entry name" value="Sigma_54_int_dom_ATP-bd_2"/>
</dbReference>
<evidence type="ECO:0000313" key="9">
    <source>
        <dbReference type="Proteomes" id="UP001163687"/>
    </source>
</evidence>
<dbReference type="GO" id="GO:0005524">
    <property type="term" value="F:ATP binding"/>
    <property type="evidence" value="ECO:0007669"/>
    <property type="project" value="UniProtKB-KW"/>
</dbReference>
<dbReference type="InterPro" id="IPR035965">
    <property type="entry name" value="PAS-like_dom_sf"/>
</dbReference>
<dbReference type="CDD" id="cd00130">
    <property type="entry name" value="PAS"/>
    <property type="match status" value="1"/>
</dbReference>
<protein>
    <submittedName>
        <fullName evidence="8">Sigma-54-dependent Fis family transcriptional regulator</fullName>
    </submittedName>
</protein>
<dbReference type="Gene3D" id="3.40.50.300">
    <property type="entry name" value="P-loop containing nucleotide triphosphate hydrolases"/>
    <property type="match status" value="1"/>
</dbReference>
<feature type="domain" description="Sigma-54 factor interaction" evidence="6">
    <location>
        <begin position="352"/>
        <end position="578"/>
    </location>
</feature>
<dbReference type="SUPFAM" id="SSF52540">
    <property type="entry name" value="P-loop containing nucleoside triphosphate hydrolases"/>
    <property type="match status" value="1"/>
</dbReference>
<dbReference type="SUPFAM" id="SSF55785">
    <property type="entry name" value="PYP-like sensor domain (PAS domain)"/>
    <property type="match status" value="1"/>
</dbReference>
<dbReference type="PRINTS" id="PR01590">
    <property type="entry name" value="HTHFIS"/>
</dbReference>
<evidence type="ECO:0000256" key="5">
    <source>
        <dbReference type="ARBA" id="ARBA00023163"/>
    </source>
</evidence>
<reference evidence="8" key="1">
    <citation type="submission" date="2022-03" db="EMBL/GenBank/DDBJ databases">
        <title>Complete genome sequence of Caldinitratiruptor microaerophilus.</title>
        <authorList>
            <person name="Mukaiyama R."/>
            <person name="Nishiyama T."/>
            <person name="Ueda K."/>
        </authorList>
    </citation>
    <scope>NUCLEOTIDE SEQUENCE</scope>
    <source>
        <strain evidence="8">JCM 16183</strain>
    </source>
</reference>
<dbReference type="PROSITE" id="PS00675">
    <property type="entry name" value="SIGMA54_INTERACT_1"/>
    <property type="match status" value="1"/>
</dbReference>
<dbReference type="Pfam" id="PF00158">
    <property type="entry name" value="Sigma54_activat"/>
    <property type="match status" value="1"/>
</dbReference>
<dbReference type="SMART" id="SM00382">
    <property type="entry name" value="AAA"/>
    <property type="match status" value="1"/>
</dbReference>
<dbReference type="InterPro" id="IPR002078">
    <property type="entry name" value="Sigma_54_int"/>
</dbReference>
<dbReference type="InterPro" id="IPR025944">
    <property type="entry name" value="Sigma_54_int_dom_CS"/>
</dbReference>
<dbReference type="Gene3D" id="3.30.450.40">
    <property type="match status" value="1"/>
</dbReference>
<dbReference type="CDD" id="cd00009">
    <property type="entry name" value="AAA"/>
    <property type="match status" value="1"/>
</dbReference>
<dbReference type="PROSITE" id="PS50112">
    <property type="entry name" value="PAS"/>
    <property type="match status" value="1"/>
</dbReference>
<dbReference type="PROSITE" id="PS50045">
    <property type="entry name" value="SIGMA54_INTERACT_4"/>
    <property type="match status" value="1"/>
</dbReference>
<keyword evidence="9" id="KW-1185">Reference proteome</keyword>
<evidence type="ECO:0000256" key="1">
    <source>
        <dbReference type="ARBA" id="ARBA00022741"/>
    </source>
</evidence>
<dbReference type="GO" id="GO:0043565">
    <property type="term" value="F:sequence-specific DNA binding"/>
    <property type="evidence" value="ECO:0007669"/>
    <property type="project" value="InterPro"/>
</dbReference>
<evidence type="ECO:0000256" key="3">
    <source>
        <dbReference type="ARBA" id="ARBA00023015"/>
    </source>
</evidence>
<dbReference type="Pfam" id="PF01590">
    <property type="entry name" value="GAF"/>
    <property type="match status" value="1"/>
</dbReference>
<keyword evidence="5" id="KW-0804">Transcription</keyword>
<dbReference type="InterPro" id="IPR027417">
    <property type="entry name" value="P-loop_NTPase"/>
</dbReference>
<dbReference type="Gene3D" id="1.10.8.60">
    <property type="match status" value="1"/>
</dbReference>
<evidence type="ECO:0000256" key="4">
    <source>
        <dbReference type="ARBA" id="ARBA00023125"/>
    </source>
</evidence>
<dbReference type="Gene3D" id="3.30.450.20">
    <property type="entry name" value="PAS domain"/>
    <property type="match status" value="1"/>
</dbReference>
<dbReference type="Pfam" id="PF02954">
    <property type="entry name" value="HTH_8"/>
    <property type="match status" value="1"/>
</dbReference>
<evidence type="ECO:0000259" key="6">
    <source>
        <dbReference type="PROSITE" id="PS50045"/>
    </source>
</evidence>
<gene>
    <name evidence="8" type="ORF">caldi_15460</name>
</gene>
<dbReference type="InterPro" id="IPR009057">
    <property type="entry name" value="Homeodomain-like_sf"/>
</dbReference>
<dbReference type="InterPro" id="IPR003593">
    <property type="entry name" value="AAA+_ATPase"/>
</dbReference>
<sequence>MRTSSVFAPSHAQVLAGWEAFRDGRELPPGAVRPTILRSWVRCRKAGLEPEQLGRMPPILDREALRQAREQSAALLAIAGPVLRDLHDIVRGTGFIIALTDGHGVVLEVLGDRQSLAYAASIDLVEGSDWSERVSGTNAMGLALIERRPVQVVGCEHYLRPLHILTCSAAPIFDAAGEILGVLDVTGPRDLAHAHTLGMVIAAARAVERQLRLVTVTNEVERQSRTLDVALNAMRDGMLVVDQRGHVLQLSAPAAALLGLDRQSAAGSHLSELFGPQRWVTDLLRRGLAFQDEEITLTREERTLRLLASARPIAAEREGLQGFVITLREAREVSRLVQRVRGDVARFELTDVLGISEAIHRVRQEAQRAAASDLTVLIIGESGTGKELLAHGIHNASRRRGGPFVAVNCGAIPKSLLESELFGYEGGAFTGADRQGRPGKFELADGGTLFLDEIGDMPLEMQASLLRVLQDRRVVRVGGSRVIPVDVRVIAATHRDLHREVAEGNFRADLLYRLDVLTIRVPPLRERPGDVRFLLETLIRRRTGGRRRFSDEAMEALCHYHWPGNVRELENVLEKCLHMAEGDVIRLRDLPPDVLEAAGGAGEGKAHVAPISELEREAIARACWQAGGNLAEAARLLGISRPTLYRKIRSYGIRLPRPLRA</sequence>
<dbReference type="Gene3D" id="1.10.10.60">
    <property type="entry name" value="Homeodomain-like"/>
    <property type="match status" value="1"/>
</dbReference>
<dbReference type="SMART" id="SM00091">
    <property type="entry name" value="PAS"/>
    <property type="match status" value="1"/>
</dbReference>
<dbReference type="GO" id="GO:0006355">
    <property type="term" value="P:regulation of DNA-templated transcription"/>
    <property type="evidence" value="ECO:0007669"/>
    <property type="project" value="InterPro"/>
</dbReference>
<dbReference type="PROSITE" id="PS00676">
    <property type="entry name" value="SIGMA54_INTERACT_2"/>
    <property type="match status" value="1"/>
</dbReference>
<feature type="domain" description="PAS" evidence="7">
    <location>
        <begin position="223"/>
        <end position="277"/>
    </location>
</feature>
<dbReference type="InterPro" id="IPR029016">
    <property type="entry name" value="GAF-like_dom_sf"/>
</dbReference>
<dbReference type="Pfam" id="PF00989">
    <property type="entry name" value="PAS"/>
    <property type="match status" value="1"/>
</dbReference>
<dbReference type="InterPro" id="IPR000014">
    <property type="entry name" value="PAS"/>
</dbReference>
<dbReference type="InterPro" id="IPR013767">
    <property type="entry name" value="PAS_fold"/>
</dbReference>
<accession>A0AA35G7V5</accession>
<dbReference type="KEGG" id="cmic:caldi_15460"/>
<dbReference type="NCBIfam" id="TIGR00229">
    <property type="entry name" value="sensory_box"/>
    <property type="match status" value="1"/>
</dbReference>
<proteinExistence type="predicted"/>
<name>A0AA35G7V5_9FIRM</name>
<dbReference type="InterPro" id="IPR025662">
    <property type="entry name" value="Sigma_54_int_dom_ATP-bd_1"/>
</dbReference>
<dbReference type="InterPro" id="IPR058031">
    <property type="entry name" value="AAA_lid_NorR"/>
</dbReference>
<dbReference type="PANTHER" id="PTHR32071">
    <property type="entry name" value="TRANSCRIPTIONAL REGULATORY PROTEIN"/>
    <property type="match status" value="1"/>
</dbReference>
<keyword evidence="2" id="KW-0067">ATP-binding</keyword>
<dbReference type="SUPFAM" id="SSF55781">
    <property type="entry name" value="GAF domain-like"/>
    <property type="match status" value="1"/>
</dbReference>
<dbReference type="EMBL" id="AP025628">
    <property type="protein sequence ID" value="BDG60456.1"/>
    <property type="molecule type" value="Genomic_DNA"/>
</dbReference>
<keyword evidence="4" id="KW-0238">DNA-binding</keyword>
<dbReference type="Proteomes" id="UP001163687">
    <property type="component" value="Chromosome"/>
</dbReference>
<evidence type="ECO:0000313" key="8">
    <source>
        <dbReference type="EMBL" id="BDG60456.1"/>
    </source>
</evidence>
<dbReference type="InterPro" id="IPR003018">
    <property type="entry name" value="GAF"/>
</dbReference>
<dbReference type="AlphaFoldDB" id="A0AA35G7V5"/>
<evidence type="ECO:0000256" key="2">
    <source>
        <dbReference type="ARBA" id="ARBA00022840"/>
    </source>
</evidence>
<dbReference type="RefSeq" id="WP_264844478.1">
    <property type="nucleotide sequence ID" value="NZ_AP025628.1"/>
</dbReference>
<dbReference type="FunFam" id="3.40.50.300:FF:000006">
    <property type="entry name" value="DNA-binding transcriptional regulator NtrC"/>
    <property type="match status" value="1"/>
</dbReference>
<organism evidence="8 9">
    <name type="scientific">Caldinitratiruptor microaerophilus</name>
    <dbReference type="NCBI Taxonomy" id="671077"/>
    <lineage>
        <taxon>Bacteria</taxon>
        <taxon>Bacillati</taxon>
        <taxon>Bacillota</taxon>
        <taxon>Clostridia</taxon>
        <taxon>Eubacteriales</taxon>
        <taxon>Symbiobacteriaceae</taxon>
        <taxon>Caldinitratiruptor</taxon>
    </lineage>
</organism>
<keyword evidence="1" id="KW-0547">Nucleotide-binding</keyword>
<keyword evidence="3" id="KW-0805">Transcription regulation</keyword>
<dbReference type="Pfam" id="PF25601">
    <property type="entry name" value="AAA_lid_14"/>
    <property type="match status" value="1"/>
</dbReference>
<dbReference type="PROSITE" id="PS00688">
    <property type="entry name" value="SIGMA54_INTERACT_3"/>
    <property type="match status" value="1"/>
</dbReference>
<dbReference type="SUPFAM" id="SSF46689">
    <property type="entry name" value="Homeodomain-like"/>
    <property type="match status" value="1"/>
</dbReference>
<evidence type="ECO:0000259" key="7">
    <source>
        <dbReference type="PROSITE" id="PS50112"/>
    </source>
</evidence>
<dbReference type="InterPro" id="IPR002197">
    <property type="entry name" value="HTH_Fis"/>
</dbReference>
<dbReference type="PANTHER" id="PTHR32071:SF57">
    <property type="entry name" value="C4-DICARBOXYLATE TRANSPORT TRANSCRIPTIONAL REGULATORY PROTEIN DCTD"/>
    <property type="match status" value="1"/>
</dbReference>